<reference evidence="3 4" key="1">
    <citation type="submission" date="2024-02" db="EMBL/GenBank/DDBJ databases">
        <authorList>
            <person name="Chen Y."/>
            <person name="Shah S."/>
            <person name="Dougan E. K."/>
            <person name="Thang M."/>
            <person name="Chan C."/>
        </authorList>
    </citation>
    <scope>NUCLEOTIDE SEQUENCE [LARGE SCALE GENOMIC DNA]</scope>
</reference>
<feature type="compositionally biased region" description="Polar residues" evidence="2">
    <location>
        <begin position="126"/>
        <end position="135"/>
    </location>
</feature>
<feature type="compositionally biased region" description="Basic and acidic residues" evidence="2">
    <location>
        <begin position="160"/>
        <end position="203"/>
    </location>
</feature>
<name>A0ABP0IBP5_9DINO</name>
<feature type="coiled-coil region" evidence="1">
    <location>
        <begin position="749"/>
        <end position="783"/>
    </location>
</feature>
<keyword evidence="1" id="KW-0175">Coiled coil</keyword>
<keyword evidence="4" id="KW-1185">Reference proteome</keyword>
<gene>
    <name evidence="3" type="ORF">CCMP2556_LOCUS5899</name>
</gene>
<feature type="region of interest" description="Disordered" evidence="2">
    <location>
        <begin position="1175"/>
        <end position="1217"/>
    </location>
</feature>
<feature type="compositionally biased region" description="Basic and acidic residues" evidence="2">
    <location>
        <begin position="51"/>
        <end position="60"/>
    </location>
</feature>
<feature type="coiled-coil region" evidence="1">
    <location>
        <begin position="581"/>
        <end position="615"/>
    </location>
</feature>
<protein>
    <recommendedName>
        <fullName evidence="5">Plectin</fullName>
    </recommendedName>
</protein>
<feature type="coiled-coil region" evidence="1">
    <location>
        <begin position="232"/>
        <end position="283"/>
    </location>
</feature>
<evidence type="ECO:0000313" key="4">
    <source>
        <dbReference type="Proteomes" id="UP001642484"/>
    </source>
</evidence>
<accession>A0ABP0IBP5</accession>
<comment type="caution">
    <text evidence="3">The sequence shown here is derived from an EMBL/GenBank/DDBJ whole genome shotgun (WGS) entry which is preliminary data.</text>
</comment>
<feature type="coiled-coil region" evidence="1">
    <location>
        <begin position="474"/>
        <end position="530"/>
    </location>
</feature>
<evidence type="ECO:0008006" key="5">
    <source>
        <dbReference type="Google" id="ProtNLM"/>
    </source>
</evidence>
<organism evidence="3 4">
    <name type="scientific">Durusdinium trenchii</name>
    <dbReference type="NCBI Taxonomy" id="1381693"/>
    <lineage>
        <taxon>Eukaryota</taxon>
        <taxon>Sar</taxon>
        <taxon>Alveolata</taxon>
        <taxon>Dinophyceae</taxon>
        <taxon>Suessiales</taxon>
        <taxon>Symbiodiniaceae</taxon>
        <taxon>Durusdinium</taxon>
    </lineage>
</organism>
<evidence type="ECO:0000256" key="1">
    <source>
        <dbReference type="SAM" id="Coils"/>
    </source>
</evidence>
<evidence type="ECO:0000313" key="3">
    <source>
        <dbReference type="EMBL" id="CAK9000018.1"/>
    </source>
</evidence>
<proteinExistence type="predicted"/>
<feature type="region of interest" description="Disordered" evidence="2">
    <location>
        <begin position="900"/>
        <end position="921"/>
    </location>
</feature>
<evidence type="ECO:0000256" key="2">
    <source>
        <dbReference type="SAM" id="MobiDB-lite"/>
    </source>
</evidence>
<sequence length="1217" mass="133216">MQQKHAEPSDDLQESAESPSSAGATSPDFGQPQILVTPASDVTGLPTPDFGNEKTSESKASETQGEEVQRSVDSPKFGFAVPPSPDAEWDTLKLPEVDSGHGDQHPSTPDFGSLGRHNPFLDLGSAASSPQASRENSPEHSAKPRLSVDMLLPSPSSPSREGRTHSTDRNVRTQKVSDRKSPDSKTFDFEIDQQREDGDDLEGHAESAELLQECFRLDEELQSKKEMLKWFYQELEATSAKLETSRTHLEESQASRSELAEELDASLTLVEKLEGKLERLHAQEHSSQVFEDHVNEAETLGCGVLTCAEGFIHFLHVFVAPGKAKELQLSLQNEENICRTLRFEHDDLASELRDFREKLCDAQRTAEEASKLRICKHEAATLGEALEKAEAALRKEQADSFERAAALRTEDSDLFDELAHTQAQLKQSRLDSAQRLAEMKELEDSSAKEMFAAMQALAESNAEVEAATASEWKADAAFEQLADMSRELSDATARAGSESEQHAAILAASKAHAEMETAKMKQQLADLAAQLQVADSKWKNAEARLAVTESCSGTSNMQREGLLEARIHDLEVKLLEVAASKQSVESRLDASEARLQQLQSNVDDELLAKRAAEVRLAQVEKSSKSLDMKLAMAAECEQDAEVHLTQAEEMSWDLQRQLERESRSRGSVSMRLQEAEQEAESTGRKLALALAARQAAESRLSAEEVVFQQLEASLAHAETTASSRSQNAVSLKAELHERTMRLETEIQAQKASEAQTRKLQDSLRDLEAKLESAITAREDVDAALKESQRFATKMSQELISCQDAAKAELASYQIDGKVESASQVQAKVLKQQEMSERLQSEVADETKLAATYKALAGTLEMEVETEKQGREQAQEAFGKAKDSANSLECQLAAASAMAERLKAHQDENEQSDAKSSAALSLAREEQAEQQLEINELRQELLLARQQRRAALQASERAQMARVKQQQQAVSLRKRSEQNEAARSASITSLIEENGALVREQHGELLSEIKVCQAVLASRAVELSKSQDECSNLKLQVSQLVQKADGAEKLAESEQQCCRVLLQQLEDMTLQSIESAARSPQVLLSRTDVAKALQLRDELAALQVCQLQSEAAAVRRQLAVGGACFAATVSGGDPIEHATPLRRTLATPVHMEDAQLGEEGQVSALPLSASVGSVSPLSSLQANSGSQCPLPWGPPPTKVQDLLFSASSSPVSSRARER</sequence>
<dbReference type="Proteomes" id="UP001642484">
    <property type="component" value="Unassembled WGS sequence"/>
</dbReference>
<feature type="compositionally biased region" description="Low complexity" evidence="2">
    <location>
        <begin position="1204"/>
        <end position="1217"/>
    </location>
</feature>
<dbReference type="EMBL" id="CAXAMN010002514">
    <property type="protein sequence ID" value="CAK9000018.1"/>
    <property type="molecule type" value="Genomic_DNA"/>
</dbReference>
<feature type="compositionally biased region" description="Basic and acidic residues" evidence="2">
    <location>
        <begin position="90"/>
        <end position="104"/>
    </location>
</feature>
<feature type="region of interest" description="Disordered" evidence="2">
    <location>
        <begin position="1"/>
        <end position="203"/>
    </location>
</feature>
<feature type="compositionally biased region" description="Polar residues" evidence="2">
    <location>
        <begin position="15"/>
        <end position="24"/>
    </location>
</feature>